<protein>
    <submittedName>
        <fullName evidence="12">Uncharacterized protein</fullName>
    </submittedName>
</protein>
<keyword evidence="3 6" id="KW-0863">Zinc-finger</keyword>
<feature type="domain" description="WAC" evidence="11">
    <location>
        <begin position="23"/>
        <end position="129"/>
    </location>
</feature>
<dbReference type="PANTHER" id="PTHR46802:SF1">
    <property type="entry name" value="TYROSINE-PROTEIN KINASE BAZ1B"/>
    <property type="match status" value="1"/>
</dbReference>
<proteinExistence type="predicted"/>
<dbReference type="Proteomes" id="UP000663874">
    <property type="component" value="Unassembled WGS sequence"/>
</dbReference>
<evidence type="ECO:0000256" key="3">
    <source>
        <dbReference type="ARBA" id="ARBA00022771"/>
    </source>
</evidence>
<feature type="region of interest" description="Disordered" evidence="8">
    <location>
        <begin position="743"/>
        <end position="816"/>
    </location>
</feature>
<feature type="compositionally biased region" description="Low complexity" evidence="8">
    <location>
        <begin position="621"/>
        <end position="630"/>
    </location>
</feature>
<feature type="domain" description="RING-type" evidence="10">
    <location>
        <begin position="1155"/>
        <end position="1204"/>
    </location>
</feature>
<dbReference type="InterPro" id="IPR028941">
    <property type="entry name" value="WHIM2_dom"/>
</dbReference>
<dbReference type="PROSITE" id="PS51136">
    <property type="entry name" value="WAC"/>
    <property type="match status" value="1"/>
</dbReference>
<feature type="region of interest" description="Disordered" evidence="8">
    <location>
        <begin position="1242"/>
        <end position="1265"/>
    </location>
</feature>
<dbReference type="InterPro" id="IPR013083">
    <property type="entry name" value="Znf_RING/FYVE/PHD"/>
</dbReference>
<dbReference type="PROSITE" id="PS50089">
    <property type="entry name" value="ZF_RING_2"/>
    <property type="match status" value="1"/>
</dbReference>
<sequence length="1500" mass="175931">MPLFGRRLFHLNEDDLKDNNEQEQIYTIEYTGEKFHSNKLYEKLKTIYALERWTCECTWRAGLTHKEAYESEIEIRKSLPTIVPNYFHKTIFDVIYHSVKPLEKLAEEVSIILGQGFVIGEPVQFKKRKDTTVVKGIIERIEENDDQRKRTSERTSVQTRPLSDKQMKNVKYAIRLSDEDRVISNVQPNELQRSNFIPNREKLKTFIRSYAFRLGNRADSPWIFYDESIKEKYQIKDRLPLTIIEQSKKTMTITLDEILREQERILRKQTEEQDAQSGENKKSNETHHNSSSSNGHLDDIHIISSDDENKTKSPKKKVKSSPTTPKKSTPTTPKRSTPTTPKRSTSTTSKKSSPTNNTSPIKKSRTSTKQKSPIKTKKQLTLHDMKFTKNSNNNNNQLLKKSSSTSITTYNIAVPYSLLQKLDKTRRDRGLQSRVFQRLILHCARTLNDKQRLRLPDEYRSLIQTKFEELELKRRLSEMTEQEKKIFLQTKQKQKQFEHKSYDDLDLLSSKILPLPKQIETLTYIPSHYTGDLLIICTFFTSCHTLFLSSLTDNLSKTTQQFLRSFRHNYLLDAFKISSTTIFLNYFTEFLQILLKLLFKEDDNRLNNDDINKDDDDDNNKQQQQLNNDQQDIEINHSEQIIIDDDIEQIYDTKLTDIPLTPFTCQELTRLYLLKDKNENYRTILDKLANSETKDFSISDQIDLLLVLVNIITTNNEIMSDYFEYLTRTMSETYRERNQLLSERRKAQEEESKQKKLQLQNGENGKISSKKQNKTNSLITSKNSNNNNNNITNDENHQSSPPLTTIFHDDNGDSDDDLKSVLQRRRQMVAMSKELKEKRELEAQKIHNEQKRDLAIQRAEQAYQDALLNLQFGFRIKPLGFDRNYNRYWFFKGYAGLFVEKGWIGSEISYSTQSSSSQDISFTRSLSNTNNEKLIPKHESNQWWTYDNETIIEQLIQSLNDRGIREHNLLTNMKKIMPLLHTEFEQIKKDKNPIEHQSEESISNTEISNDQQQQQQTSNDIILSFKNDLEDIETRLRLGSLGGFIVNDNLIEWQNKLKQSIERNDLGELLIQLQQTVPDKYASNIFGIYENQLKNSKNSTKKKISTIKTTTINQHSLQIWMNDCRTCKTYSRLYILMIIFENSIAWNKSTIGIKCRICRKKNKDEYIIVCDQCCQGYHLECLRSYTINTIKNSTNDLWYCPACRPQSISRRRYNKQEQIKTKSEYYDTDIYDMDVDTTSNISSHDLSDLNSEPSNNNNNNTNNDNVDETNVQNLCCVCAVETSYDNELIQCIQCRNLFHCQCHEPPLRCPPRSTTWMCNSCRNSINNETNYSNRRIQTRRQINIRKQEQRSRIQPQRYNGTRRTVRKNYREIDEDEDEYEQEQEEIENDNNDESDYEEETRNQQRSSKRIRRLSPSSTNDKSDDDDDYDDIQRPTTRRRVRIAKSSSSSSSSSSSPLSDEEQILANINDDESDIEQDENDDDNDDEEEENGNIETNSPSS</sequence>
<dbReference type="InterPro" id="IPR001965">
    <property type="entry name" value="Znf_PHD"/>
</dbReference>
<dbReference type="Pfam" id="PF00628">
    <property type="entry name" value="PHD"/>
    <property type="match status" value="1"/>
</dbReference>
<dbReference type="InterPro" id="IPR011011">
    <property type="entry name" value="Znf_FYVE_PHD"/>
</dbReference>
<feature type="region of interest" description="Disordered" evidence="8">
    <location>
        <begin position="993"/>
        <end position="1016"/>
    </location>
</feature>
<feature type="compositionally biased region" description="Low complexity" evidence="8">
    <location>
        <begin position="320"/>
        <end position="360"/>
    </location>
</feature>
<comment type="subcellular location">
    <subcellularLocation>
        <location evidence="1 7">Nucleus</location>
    </subcellularLocation>
</comment>
<dbReference type="Pfam" id="PF10537">
    <property type="entry name" value="WAC_Acf1_DNA_bd"/>
    <property type="match status" value="1"/>
</dbReference>
<accession>A0A818RIG1</accession>
<feature type="compositionally biased region" description="Acidic residues" evidence="8">
    <location>
        <begin position="1372"/>
        <end position="1398"/>
    </location>
</feature>
<feature type="domain" description="PHD-type" evidence="9">
    <location>
        <begin position="1272"/>
        <end position="1324"/>
    </location>
</feature>
<feature type="compositionally biased region" description="Low complexity" evidence="8">
    <location>
        <begin position="1445"/>
        <end position="1455"/>
    </location>
</feature>
<feature type="region of interest" description="Disordered" evidence="8">
    <location>
        <begin position="268"/>
        <end position="379"/>
    </location>
</feature>
<dbReference type="SUPFAM" id="SSF57903">
    <property type="entry name" value="FYVE/PHD zinc finger"/>
    <property type="match status" value="2"/>
</dbReference>
<feature type="compositionally biased region" description="Polar residues" evidence="8">
    <location>
        <begin position="757"/>
        <end position="767"/>
    </location>
</feature>
<dbReference type="Gene3D" id="3.30.40.10">
    <property type="entry name" value="Zinc/RING finger domain, C3HC4 (zinc finger)"/>
    <property type="match status" value="2"/>
</dbReference>
<reference evidence="12" key="1">
    <citation type="submission" date="2021-02" db="EMBL/GenBank/DDBJ databases">
        <authorList>
            <person name="Nowell W R."/>
        </authorList>
    </citation>
    <scope>NUCLEOTIDE SEQUENCE</scope>
</reference>
<evidence type="ECO:0000313" key="13">
    <source>
        <dbReference type="Proteomes" id="UP000663874"/>
    </source>
</evidence>
<dbReference type="PROSITE" id="PS01359">
    <property type="entry name" value="ZF_PHD_1"/>
    <property type="match status" value="1"/>
</dbReference>
<dbReference type="InterPro" id="IPR001841">
    <property type="entry name" value="Znf_RING"/>
</dbReference>
<feature type="compositionally biased region" description="Basic residues" evidence="8">
    <location>
        <begin position="362"/>
        <end position="379"/>
    </location>
</feature>
<evidence type="ECO:0000256" key="7">
    <source>
        <dbReference type="PROSITE-ProRule" id="PRU00475"/>
    </source>
</evidence>
<evidence type="ECO:0000256" key="6">
    <source>
        <dbReference type="PROSITE-ProRule" id="PRU00175"/>
    </source>
</evidence>
<dbReference type="InterPro" id="IPR019787">
    <property type="entry name" value="Znf_PHD-finger"/>
</dbReference>
<dbReference type="InterPro" id="IPR047174">
    <property type="entry name" value="BAZ1B"/>
</dbReference>
<dbReference type="InterPro" id="IPR013136">
    <property type="entry name" value="WSTF_Acf1_Cbp146"/>
</dbReference>
<evidence type="ECO:0000256" key="8">
    <source>
        <dbReference type="SAM" id="MobiDB-lite"/>
    </source>
</evidence>
<organism evidence="12 13">
    <name type="scientific">Rotaria sordida</name>
    <dbReference type="NCBI Taxonomy" id="392033"/>
    <lineage>
        <taxon>Eukaryota</taxon>
        <taxon>Metazoa</taxon>
        <taxon>Spiralia</taxon>
        <taxon>Gnathifera</taxon>
        <taxon>Rotifera</taxon>
        <taxon>Eurotatoria</taxon>
        <taxon>Bdelloidea</taxon>
        <taxon>Philodinida</taxon>
        <taxon>Philodinidae</taxon>
        <taxon>Rotaria</taxon>
    </lineage>
</organism>
<dbReference type="PANTHER" id="PTHR46802">
    <property type="entry name" value="TYROSINE-PROTEIN KINASE BAZ1B"/>
    <property type="match status" value="1"/>
</dbReference>
<feature type="region of interest" description="Disordered" evidence="8">
    <location>
        <begin position="609"/>
        <end position="630"/>
    </location>
</feature>
<feature type="region of interest" description="Disordered" evidence="8">
    <location>
        <begin position="1345"/>
        <end position="1500"/>
    </location>
</feature>
<feature type="compositionally biased region" description="Acidic residues" evidence="8">
    <location>
        <begin position="1458"/>
        <end position="1491"/>
    </location>
</feature>
<evidence type="ECO:0000313" key="12">
    <source>
        <dbReference type="EMBL" id="CAF3657853.1"/>
    </source>
</evidence>
<keyword evidence="5 7" id="KW-0539">Nucleus</keyword>
<dbReference type="SMART" id="SM00249">
    <property type="entry name" value="PHD"/>
    <property type="match status" value="2"/>
</dbReference>
<keyword evidence="4" id="KW-0862">Zinc</keyword>
<dbReference type="GO" id="GO:0090535">
    <property type="term" value="C:WICH complex"/>
    <property type="evidence" value="ECO:0007669"/>
    <property type="project" value="InterPro"/>
</dbReference>
<dbReference type="GO" id="GO:0006974">
    <property type="term" value="P:DNA damage response"/>
    <property type="evidence" value="ECO:0007669"/>
    <property type="project" value="TreeGrafter"/>
</dbReference>
<feature type="compositionally biased region" description="Basic and acidic residues" evidence="8">
    <location>
        <begin position="743"/>
        <end position="754"/>
    </location>
</feature>
<dbReference type="GO" id="GO:0140801">
    <property type="term" value="F:histone H2AXY142 kinase activity"/>
    <property type="evidence" value="ECO:0007669"/>
    <property type="project" value="InterPro"/>
</dbReference>
<evidence type="ECO:0000256" key="5">
    <source>
        <dbReference type="ARBA" id="ARBA00023242"/>
    </source>
</evidence>
<feature type="domain" description="PHD-type" evidence="9">
    <location>
        <begin position="1152"/>
        <end position="1206"/>
    </location>
</feature>
<evidence type="ECO:0000256" key="2">
    <source>
        <dbReference type="ARBA" id="ARBA00022723"/>
    </source>
</evidence>
<dbReference type="GO" id="GO:0008270">
    <property type="term" value="F:zinc ion binding"/>
    <property type="evidence" value="ECO:0007669"/>
    <property type="project" value="UniProtKB-KW"/>
</dbReference>
<feature type="compositionally biased region" description="Polar residues" evidence="8">
    <location>
        <begin position="1352"/>
        <end position="1362"/>
    </location>
</feature>
<feature type="compositionally biased region" description="Basic and acidic residues" evidence="8">
    <location>
        <begin position="279"/>
        <end position="288"/>
    </location>
</feature>
<comment type="caution">
    <text evidence="12">The sequence shown here is derived from an EMBL/GenBank/DDBJ whole genome shotgun (WGS) entry which is preliminary data.</text>
</comment>
<feature type="compositionally biased region" description="Low complexity" evidence="8">
    <location>
        <begin position="1250"/>
        <end position="1265"/>
    </location>
</feature>
<feature type="compositionally biased region" description="Low complexity" evidence="8">
    <location>
        <begin position="1000"/>
        <end position="1016"/>
    </location>
</feature>
<keyword evidence="2" id="KW-0479">Metal-binding</keyword>
<evidence type="ECO:0000259" key="10">
    <source>
        <dbReference type="PROSITE" id="PS50089"/>
    </source>
</evidence>
<evidence type="ECO:0000256" key="1">
    <source>
        <dbReference type="ARBA" id="ARBA00004123"/>
    </source>
</evidence>
<evidence type="ECO:0000259" key="11">
    <source>
        <dbReference type="PROSITE" id="PS51136"/>
    </source>
</evidence>
<evidence type="ECO:0000259" key="9">
    <source>
        <dbReference type="PROSITE" id="PS50016"/>
    </source>
</evidence>
<gene>
    <name evidence="12" type="ORF">FNK824_LOCUS6370</name>
</gene>
<dbReference type="GO" id="GO:0042393">
    <property type="term" value="F:histone binding"/>
    <property type="evidence" value="ECO:0007669"/>
    <property type="project" value="TreeGrafter"/>
</dbReference>
<name>A0A818RIG1_9BILA</name>
<evidence type="ECO:0000256" key="4">
    <source>
        <dbReference type="ARBA" id="ARBA00022833"/>
    </source>
</evidence>
<feature type="compositionally biased region" description="Low complexity" evidence="8">
    <location>
        <begin position="774"/>
        <end position="793"/>
    </location>
</feature>
<dbReference type="EMBL" id="CAJOBE010000550">
    <property type="protein sequence ID" value="CAF3657853.1"/>
    <property type="molecule type" value="Genomic_DNA"/>
</dbReference>
<dbReference type="PROSITE" id="PS50016">
    <property type="entry name" value="ZF_PHD_2"/>
    <property type="match status" value="2"/>
</dbReference>
<dbReference type="Pfam" id="PF15613">
    <property type="entry name" value="WSD"/>
    <property type="match status" value="1"/>
</dbReference>
<dbReference type="InterPro" id="IPR019786">
    <property type="entry name" value="Zinc_finger_PHD-type_CS"/>
</dbReference>